<sequence length="80" mass="9132">MRKILNIKHEFKKTPAQKKKKEQERSRRATQSKSSIGNLDRASSSELGPINEIRQCFETSLNSSEVSDVEIDEEGKLDLL</sequence>
<dbReference type="Proteomes" id="UP000789831">
    <property type="component" value="Unassembled WGS sequence"/>
</dbReference>
<accession>A0A9N8UZZ9</accession>
<feature type="region of interest" description="Disordered" evidence="1">
    <location>
        <begin position="1"/>
        <end position="47"/>
    </location>
</feature>
<keyword evidence="3" id="KW-1185">Reference proteome</keyword>
<reference evidence="2" key="1">
    <citation type="submission" date="2021-06" db="EMBL/GenBank/DDBJ databases">
        <authorList>
            <person name="Kallberg Y."/>
            <person name="Tangrot J."/>
            <person name="Rosling A."/>
        </authorList>
    </citation>
    <scope>NUCLEOTIDE SEQUENCE</scope>
    <source>
        <strain evidence="2">MT106</strain>
    </source>
</reference>
<comment type="caution">
    <text evidence="2">The sequence shown here is derived from an EMBL/GenBank/DDBJ whole genome shotgun (WGS) entry which is preliminary data.</text>
</comment>
<gene>
    <name evidence="2" type="ORF">AGERDE_LOCUS831</name>
</gene>
<feature type="compositionally biased region" description="Polar residues" evidence="1">
    <location>
        <begin position="29"/>
        <end position="46"/>
    </location>
</feature>
<protein>
    <submittedName>
        <fullName evidence="2">13339_t:CDS:1</fullName>
    </submittedName>
</protein>
<evidence type="ECO:0000256" key="1">
    <source>
        <dbReference type="SAM" id="MobiDB-lite"/>
    </source>
</evidence>
<proteinExistence type="predicted"/>
<dbReference type="EMBL" id="CAJVPL010000046">
    <property type="protein sequence ID" value="CAG8438113.1"/>
    <property type="molecule type" value="Genomic_DNA"/>
</dbReference>
<evidence type="ECO:0000313" key="3">
    <source>
        <dbReference type="Proteomes" id="UP000789831"/>
    </source>
</evidence>
<organism evidence="2 3">
    <name type="scientific">Ambispora gerdemannii</name>
    <dbReference type="NCBI Taxonomy" id="144530"/>
    <lineage>
        <taxon>Eukaryota</taxon>
        <taxon>Fungi</taxon>
        <taxon>Fungi incertae sedis</taxon>
        <taxon>Mucoromycota</taxon>
        <taxon>Glomeromycotina</taxon>
        <taxon>Glomeromycetes</taxon>
        <taxon>Archaeosporales</taxon>
        <taxon>Ambisporaceae</taxon>
        <taxon>Ambispora</taxon>
    </lineage>
</organism>
<name>A0A9N8UZZ9_9GLOM</name>
<evidence type="ECO:0000313" key="2">
    <source>
        <dbReference type="EMBL" id="CAG8438113.1"/>
    </source>
</evidence>
<dbReference type="AlphaFoldDB" id="A0A9N8UZZ9"/>